<keyword evidence="2" id="KW-0472">Membrane</keyword>
<feature type="transmembrane region" description="Helical" evidence="2">
    <location>
        <begin position="38"/>
        <end position="59"/>
    </location>
</feature>
<gene>
    <name evidence="3" type="ORF">GCM10010274_15020</name>
</gene>
<comment type="caution">
    <text evidence="3">The sequence shown here is derived from an EMBL/GenBank/DDBJ whole genome shotgun (WGS) entry which is preliminary data.</text>
</comment>
<organism evidence="3 4">
    <name type="scientific">Streptomyces lavendofoliae</name>
    <dbReference type="NCBI Taxonomy" id="67314"/>
    <lineage>
        <taxon>Bacteria</taxon>
        <taxon>Bacillati</taxon>
        <taxon>Actinomycetota</taxon>
        <taxon>Actinomycetes</taxon>
        <taxon>Kitasatosporales</taxon>
        <taxon>Streptomycetaceae</taxon>
        <taxon>Streptomyces</taxon>
    </lineage>
</organism>
<keyword evidence="2" id="KW-0812">Transmembrane</keyword>
<reference evidence="3" key="2">
    <citation type="submission" date="2020-09" db="EMBL/GenBank/DDBJ databases">
        <authorList>
            <person name="Sun Q."/>
            <person name="Ohkuma M."/>
        </authorList>
    </citation>
    <scope>NUCLEOTIDE SEQUENCE</scope>
    <source>
        <strain evidence="3">JCM 4391</strain>
    </source>
</reference>
<feature type="region of interest" description="Disordered" evidence="1">
    <location>
        <begin position="61"/>
        <end position="85"/>
    </location>
</feature>
<proteinExistence type="predicted"/>
<evidence type="ECO:0000313" key="4">
    <source>
        <dbReference type="Proteomes" id="UP000636661"/>
    </source>
</evidence>
<keyword evidence="4" id="KW-1185">Reference proteome</keyword>
<dbReference type="Proteomes" id="UP000636661">
    <property type="component" value="Unassembled WGS sequence"/>
</dbReference>
<evidence type="ECO:0000256" key="1">
    <source>
        <dbReference type="SAM" id="MobiDB-lite"/>
    </source>
</evidence>
<reference evidence="3" key="1">
    <citation type="journal article" date="2014" name="Int. J. Syst. Evol. Microbiol.">
        <title>Complete genome sequence of Corynebacterium casei LMG S-19264T (=DSM 44701T), isolated from a smear-ripened cheese.</title>
        <authorList>
            <consortium name="US DOE Joint Genome Institute (JGI-PGF)"/>
            <person name="Walter F."/>
            <person name="Albersmeier A."/>
            <person name="Kalinowski J."/>
            <person name="Ruckert C."/>
        </authorList>
    </citation>
    <scope>NUCLEOTIDE SEQUENCE</scope>
    <source>
        <strain evidence="3">JCM 4391</strain>
    </source>
</reference>
<protein>
    <submittedName>
        <fullName evidence="3">Uncharacterized protein</fullName>
    </submittedName>
</protein>
<name>A0A918HUD9_9ACTN</name>
<feature type="transmembrane region" description="Helical" evidence="2">
    <location>
        <begin position="6"/>
        <end position="26"/>
    </location>
</feature>
<accession>A0A918HUD9</accession>
<dbReference type="AlphaFoldDB" id="A0A918HUD9"/>
<evidence type="ECO:0000313" key="3">
    <source>
        <dbReference type="EMBL" id="GGU29157.1"/>
    </source>
</evidence>
<evidence type="ECO:0000256" key="2">
    <source>
        <dbReference type="SAM" id="Phobius"/>
    </source>
</evidence>
<dbReference type="RefSeq" id="WP_189549928.1">
    <property type="nucleotide sequence ID" value="NZ_BMTP01000003.1"/>
</dbReference>
<keyword evidence="2" id="KW-1133">Transmembrane helix</keyword>
<dbReference type="EMBL" id="BMTP01000003">
    <property type="protein sequence ID" value="GGU29157.1"/>
    <property type="molecule type" value="Genomic_DNA"/>
</dbReference>
<feature type="compositionally biased region" description="Low complexity" evidence="1">
    <location>
        <begin position="71"/>
        <end position="85"/>
    </location>
</feature>
<sequence length="85" mass="8850">MSTALRRTAAVLVLLAGTGLGFWVVFGPPHEWTGGMRLLKFALGMTSLGMISASAWLMFPGSPDDDDDAPSDPSSPTTTGPLDAL</sequence>